<reference evidence="10 11" key="1">
    <citation type="submission" date="2015-03" db="EMBL/GenBank/DDBJ databases">
        <authorList>
            <person name="Murphy D."/>
        </authorList>
    </citation>
    <scope>NUCLEOTIDE SEQUENCE [LARGE SCALE GENOMIC DNA]</scope>
    <source>
        <strain evidence="10 11">OL-4</strain>
    </source>
</reference>
<feature type="transmembrane region" description="Helical" evidence="8">
    <location>
        <begin position="6"/>
        <end position="22"/>
    </location>
</feature>
<keyword evidence="4 8" id="KW-0812">Transmembrane</keyword>
<keyword evidence="11" id="KW-1185">Reference proteome</keyword>
<evidence type="ECO:0000259" key="9">
    <source>
        <dbReference type="Pfam" id="PF01578"/>
    </source>
</evidence>
<evidence type="ECO:0000313" key="11">
    <source>
        <dbReference type="Proteomes" id="UP000045545"/>
    </source>
</evidence>
<proteinExistence type="inferred from homology"/>
<evidence type="ECO:0000256" key="4">
    <source>
        <dbReference type="ARBA" id="ARBA00022692"/>
    </source>
</evidence>
<gene>
    <name evidence="10" type="ORF">1196</name>
</gene>
<evidence type="ECO:0000256" key="1">
    <source>
        <dbReference type="ARBA" id="ARBA00004141"/>
    </source>
</evidence>
<evidence type="ECO:0000256" key="3">
    <source>
        <dbReference type="ARBA" id="ARBA00016463"/>
    </source>
</evidence>
<dbReference type="GO" id="GO:0017004">
    <property type="term" value="P:cytochrome complex assembly"/>
    <property type="evidence" value="ECO:0007669"/>
    <property type="project" value="UniProtKB-KW"/>
</dbReference>
<dbReference type="GO" id="GO:0015232">
    <property type="term" value="F:heme transmembrane transporter activity"/>
    <property type="evidence" value="ECO:0007669"/>
    <property type="project" value="InterPro"/>
</dbReference>
<keyword evidence="6 8" id="KW-1133">Transmembrane helix</keyword>
<feature type="transmembrane region" description="Helical" evidence="8">
    <location>
        <begin position="130"/>
        <end position="151"/>
    </location>
</feature>
<dbReference type="Pfam" id="PF01578">
    <property type="entry name" value="Cytochrom_C_asm"/>
    <property type="match status" value="1"/>
</dbReference>
<feature type="domain" description="Cytochrome c assembly protein" evidence="9">
    <location>
        <begin position="63"/>
        <end position="257"/>
    </location>
</feature>
<evidence type="ECO:0000256" key="6">
    <source>
        <dbReference type="ARBA" id="ARBA00022989"/>
    </source>
</evidence>
<comment type="similarity">
    <text evidence="2">Belongs to the CcmC/CycZ/HelC family.</text>
</comment>
<evidence type="ECO:0000256" key="7">
    <source>
        <dbReference type="ARBA" id="ARBA00023136"/>
    </source>
</evidence>
<keyword evidence="7 8" id="KW-0472">Membrane</keyword>
<feature type="transmembrane region" description="Helical" evidence="8">
    <location>
        <begin position="62"/>
        <end position="83"/>
    </location>
</feature>
<dbReference type="AlphaFoldDB" id="A0A0E4GBG8"/>
<accession>A0A0E4GBG8</accession>
<dbReference type="InterPro" id="IPR003557">
    <property type="entry name" value="Cyt_c_biogenesis_CcmC"/>
</dbReference>
<feature type="transmembrane region" description="Helical" evidence="8">
    <location>
        <begin position="171"/>
        <end position="190"/>
    </location>
</feature>
<dbReference type="GO" id="GO:0005886">
    <property type="term" value="C:plasma membrane"/>
    <property type="evidence" value="ECO:0007669"/>
    <property type="project" value="TreeGrafter"/>
</dbReference>
<feature type="transmembrane region" description="Helical" evidence="8">
    <location>
        <begin position="232"/>
        <end position="253"/>
    </location>
</feature>
<dbReference type="InterPro" id="IPR002541">
    <property type="entry name" value="Cyt_c_assembly"/>
</dbReference>
<protein>
    <recommendedName>
        <fullName evidence="3">Heme exporter protein C</fullName>
    </recommendedName>
</protein>
<evidence type="ECO:0000256" key="2">
    <source>
        <dbReference type="ARBA" id="ARBA00005840"/>
    </source>
</evidence>
<evidence type="ECO:0000256" key="5">
    <source>
        <dbReference type="ARBA" id="ARBA00022748"/>
    </source>
</evidence>
<keyword evidence="5" id="KW-0201">Cytochrome c-type biogenesis</keyword>
<feature type="transmembrane region" description="Helical" evidence="8">
    <location>
        <begin position="205"/>
        <end position="220"/>
    </location>
</feature>
<sequence length="260" mass="29531">MENQLMNLTFFLLLLTVVANLIRLWQPKEVWNRLSLIIMGLALLSFLSVLTVRTIAAGRLPFANMYEFVLLCSCAILLLALFIRKTLKSPLFDLMAGVLVILLLSLSSILPSELRPLMPALQSKWLYAHVATAVIAYGFFGLAFCLGISYLAKSRDDAANLATLDERIYRVVIMGFTFLTVVIITGAVWAEEVWGTWWSWDPKETWSLITWFVYAAYLHARRTYEWRGSKSAWMVVIGFMVVLFTLFGVSILLPGLHSYM</sequence>
<dbReference type="PANTHER" id="PTHR30071:SF1">
    <property type="entry name" value="CYTOCHROME B_B6 PROTEIN-RELATED"/>
    <property type="match status" value="1"/>
</dbReference>
<dbReference type="InterPro" id="IPR045062">
    <property type="entry name" value="Cyt_c_biogenesis_CcsA/CcmC"/>
</dbReference>
<dbReference type="PRINTS" id="PR01386">
    <property type="entry name" value="CCMCBIOGNSIS"/>
</dbReference>
<dbReference type="RefSeq" id="WP_242847494.1">
    <property type="nucleotide sequence ID" value="NZ_CGIH01000021.1"/>
</dbReference>
<name>A0A0E4GBG8_9FIRM</name>
<dbReference type="PANTHER" id="PTHR30071">
    <property type="entry name" value="HEME EXPORTER PROTEIN C"/>
    <property type="match status" value="1"/>
</dbReference>
<feature type="transmembrane region" description="Helical" evidence="8">
    <location>
        <begin position="90"/>
        <end position="110"/>
    </location>
</feature>
<organism evidence="10 11">
    <name type="scientific">Syntrophomonas zehnderi OL-4</name>
    <dbReference type="NCBI Taxonomy" id="690567"/>
    <lineage>
        <taxon>Bacteria</taxon>
        <taxon>Bacillati</taxon>
        <taxon>Bacillota</taxon>
        <taxon>Clostridia</taxon>
        <taxon>Eubacteriales</taxon>
        <taxon>Syntrophomonadaceae</taxon>
        <taxon>Syntrophomonas</taxon>
    </lineage>
</organism>
<evidence type="ECO:0000256" key="8">
    <source>
        <dbReference type="SAM" id="Phobius"/>
    </source>
</evidence>
<feature type="transmembrane region" description="Helical" evidence="8">
    <location>
        <begin position="34"/>
        <end position="56"/>
    </location>
</feature>
<dbReference type="STRING" id="690567.1196"/>
<dbReference type="Proteomes" id="UP000045545">
    <property type="component" value="Unassembled WGS sequence"/>
</dbReference>
<evidence type="ECO:0000313" key="10">
    <source>
        <dbReference type="EMBL" id="CFX43243.1"/>
    </source>
</evidence>
<dbReference type="GO" id="GO:0020037">
    <property type="term" value="F:heme binding"/>
    <property type="evidence" value="ECO:0007669"/>
    <property type="project" value="InterPro"/>
</dbReference>
<comment type="subcellular location">
    <subcellularLocation>
        <location evidence="1">Membrane</location>
        <topology evidence="1">Multi-pass membrane protein</topology>
    </subcellularLocation>
</comment>
<dbReference type="EMBL" id="CGIH01000021">
    <property type="protein sequence ID" value="CFX43243.1"/>
    <property type="molecule type" value="Genomic_DNA"/>
</dbReference>